<gene>
    <name evidence="14" type="ORF">THRCLA_02618</name>
</gene>
<dbReference type="GO" id="GO:0004386">
    <property type="term" value="F:helicase activity"/>
    <property type="evidence" value="ECO:0007669"/>
    <property type="project" value="UniProtKB-KW"/>
</dbReference>
<dbReference type="InterPro" id="IPR027417">
    <property type="entry name" value="P-loop_NTPase"/>
</dbReference>
<evidence type="ECO:0008006" key="16">
    <source>
        <dbReference type="Google" id="ProtNLM"/>
    </source>
</evidence>
<evidence type="ECO:0000256" key="7">
    <source>
        <dbReference type="ARBA" id="ARBA00022853"/>
    </source>
</evidence>
<dbReference type="Gene3D" id="1.10.10.60">
    <property type="entry name" value="Homeodomain-like"/>
    <property type="match status" value="2"/>
</dbReference>
<dbReference type="InterPro" id="IPR014001">
    <property type="entry name" value="Helicase_ATP-bd"/>
</dbReference>
<dbReference type="GO" id="GO:0005524">
    <property type="term" value="F:ATP binding"/>
    <property type="evidence" value="ECO:0007669"/>
    <property type="project" value="UniProtKB-KW"/>
</dbReference>
<dbReference type="FunFam" id="3.40.50.300:FF:000082">
    <property type="entry name" value="ISWI chromatin remodeling complex ATPase ISW1"/>
    <property type="match status" value="1"/>
</dbReference>
<dbReference type="GO" id="GO:0042393">
    <property type="term" value="F:histone binding"/>
    <property type="evidence" value="ECO:0007669"/>
    <property type="project" value="TreeGrafter"/>
</dbReference>
<feature type="domain" description="Helicase ATP-binding" evidence="12">
    <location>
        <begin position="195"/>
        <end position="359"/>
    </location>
</feature>
<reference evidence="14 15" key="1">
    <citation type="journal article" date="2014" name="Genome Biol. Evol.">
        <title>The secreted proteins of Achlya hypogyna and Thraustotheca clavata identify the ancestral oomycete secretome and reveal gene acquisitions by horizontal gene transfer.</title>
        <authorList>
            <person name="Misner I."/>
            <person name="Blouin N."/>
            <person name="Leonard G."/>
            <person name="Richards T.A."/>
            <person name="Lane C.E."/>
        </authorList>
    </citation>
    <scope>NUCLEOTIDE SEQUENCE [LARGE SCALE GENOMIC DNA]</scope>
    <source>
        <strain evidence="14 15">ATCC 34112</strain>
    </source>
</reference>
<dbReference type="FunFam" id="3.40.50.10810:FF:000005">
    <property type="entry name" value="Photoperiod-independent early flowering 1"/>
    <property type="match status" value="1"/>
</dbReference>
<evidence type="ECO:0000259" key="12">
    <source>
        <dbReference type="PROSITE" id="PS51192"/>
    </source>
</evidence>
<dbReference type="AlphaFoldDB" id="A0A1W0A4J7"/>
<organism evidence="14 15">
    <name type="scientific">Thraustotheca clavata</name>
    <dbReference type="NCBI Taxonomy" id="74557"/>
    <lineage>
        <taxon>Eukaryota</taxon>
        <taxon>Sar</taxon>
        <taxon>Stramenopiles</taxon>
        <taxon>Oomycota</taxon>
        <taxon>Saprolegniomycetes</taxon>
        <taxon>Saprolegniales</taxon>
        <taxon>Achlyaceae</taxon>
        <taxon>Thraustotheca</taxon>
    </lineage>
</organism>
<dbReference type="STRING" id="74557.A0A1W0A4J7"/>
<feature type="region of interest" description="Disordered" evidence="11">
    <location>
        <begin position="1"/>
        <end position="100"/>
    </location>
</feature>
<dbReference type="Gene3D" id="1.20.5.1190">
    <property type="entry name" value="iswi atpase"/>
    <property type="match status" value="1"/>
</dbReference>
<dbReference type="InterPro" id="IPR044754">
    <property type="entry name" value="Isw1/2_DEXHc"/>
</dbReference>
<feature type="region of interest" description="Disordered" evidence="11">
    <location>
        <begin position="1030"/>
        <end position="1072"/>
    </location>
</feature>
<keyword evidence="5" id="KW-0347">Helicase</keyword>
<dbReference type="InterPro" id="IPR038718">
    <property type="entry name" value="SNF2-like_sf"/>
</dbReference>
<evidence type="ECO:0000256" key="4">
    <source>
        <dbReference type="ARBA" id="ARBA00022801"/>
    </source>
</evidence>
<dbReference type="InterPro" id="IPR049730">
    <property type="entry name" value="SNF2/RAD54-like_C"/>
</dbReference>
<dbReference type="Pfam" id="PF09111">
    <property type="entry name" value="SLIDE"/>
    <property type="match status" value="1"/>
</dbReference>
<dbReference type="SMART" id="SM00487">
    <property type="entry name" value="DEXDc"/>
    <property type="match status" value="1"/>
</dbReference>
<dbReference type="PROSITE" id="PS51192">
    <property type="entry name" value="HELICASE_ATP_BIND_1"/>
    <property type="match status" value="1"/>
</dbReference>
<comment type="similarity">
    <text evidence="2">Belongs to the SNF2/RAD54 helicase family. ISWI subfamily.</text>
</comment>
<comment type="subcellular location">
    <subcellularLocation>
        <location evidence="1">Nucleus</location>
    </subcellularLocation>
</comment>
<sequence length="1072" mass="123910">MAATKSPSKRADESDHESEAMELYSDDEHASSAEEDEDSATELTPVEKEEELTEEEKAERETLLREEEEAFRKQKETQLKTLQAVREAEAESDDGRKTMSTSDKRLQFLMAQSDVFTSFLMGGTSAVGKAMSKKRDIKKQEGENRRSGKKQDDSAEDQALLAMEESRFTRLDKQPSNIAFGTMKPYQLEGLNWMIRLHDCGVNGILADEMGLGKTLQSISLLAYLRESRAIKGPHMIIVPKSTVGNWMRELNRWCPSIRAFKFMGDKEQRNVLRETMRTTKFDACVLSYEVAIIEKTSLKKFKWKYMLIDEAHRIKNENSKLSTVVREFDVEHRLLITGTPLQNNLHELWALLNFLLPDVFSASEDFDSWFNVDGEQGQENVIKKLHTILRPFLLRRLKSDVEHSLPPKIETKLYVGLSEMQREWYTRVLHRDAAHLNSIGGSDRVRLLNILMQLRKVCNHPYLFDGAEPGPPYIEGPHLWENCGKMTLLHKLLPRLKAQGSRVLIFCQMTSMLNILEDYMRYNDHEYCRLDGSTQGELRDEYMDVFNAPNSTKFVFLLSTRAGGLGINLATADIVILFDSDWNPQVDLQAMDRAHRIGQTKLVRVFRFITDGTVEEKIVERAERKLYLDAAIIQQGRLAQQNRKLSKDELMTMVRFGADEIFNAKGSMITDDDIDAILAKGEERTEAMKAKVADDMQHNLKNFSLTSVSSLYDFEGENFAKDATDSVLPSTFIALPARERKKNYDVDEYYRQQTGQTKTKKTKKSEEENKPKVPIVHDFQFYQRDKMTALLQKRYDLEFARKEHIKQIKEAKAEEQKQKLEGDDLKSKQLEAELEKMVMNKADLEALEELEREGFGDWSRRDLKHFIASCERFGRNEKDAICQDVAVVLGKDINRVIQYYDVFWSRGSELEDYQKYMDRIERGERRIQRNLAIKEALAAKVARYKNPWRDMKLTYPGGYKSKGFTMDEDIFLICMMHKHGVGGDWVAIKEDIRKAWQFRFDWFFKSRTVLELQKRGEFLTKLIEKENEEFGTKTTSEEEHLSSKAKASNSSSKKRGASSSSSSTSKRKRTK</sequence>
<evidence type="ECO:0000256" key="10">
    <source>
        <dbReference type="SAM" id="Coils"/>
    </source>
</evidence>
<dbReference type="GO" id="GO:0034728">
    <property type="term" value="P:nucleosome organization"/>
    <property type="evidence" value="ECO:0007669"/>
    <property type="project" value="TreeGrafter"/>
</dbReference>
<dbReference type="PANTHER" id="PTHR45623">
    <property type="entry name" value="CHROMODOMAIN-HELICASE-DNA-BINDING PROTEIN 3-RELATED-RELATED"/>
    <property type="match status" value="1"/>
</dbReference>
<dbReference type="InterPro" id="IPR000330">
    <property type="entry name" value="SNF2_N"/>
</dbReference>
<dbReference type="CDD" id="cd18793">
    <property type="entry name" value="SF2_C_SNF"/>
    <property type="match status" value="1"/>
</dbReference>
<keyword evidence="7" id="KW-0156">Chromatin regulator</keyword>
<dbReference type="GO" id="GO:0000785">
    <property type="term" value="C:chromatin"/>
    <property type="evidence" value="ECO:0007669"/>
    <property type="project" value="TreeGrafter"/>
</dbReference>
<dbReference type="InterPro" id="IPR009057">
    <property type="entry name" value="Homeodomain-like_sf"/>
</dbReference>
<feature type="compositionally biased region" description="Basic and acidic residues" evidence="11">
    <location>
        <begin position="1030"/>
        <end position="1043"/>
    </location>
</feature>
<dbReference type="GO" id="GO:0016887">
    <property type="term" value="F:ATP hydrolysis activity"/>
    <property type="evidence" value="ECO:0007669"/>
    <property type="project" value="TreeGrafter"/>
</dbReference>
<evidence type="ECO:0000256" key="3">
    <source>
        <dbReference type="ARBA" id="ARBA00022741"/>
    </source>
</evidence>
<dbReference type="PROSITE" id="PS51194">
    <property type="entry name" value="HELICASE_CTER"/>
    <property type="match status" value="1"/>
</dbReference>
<dbReference type="InterPro" id="IPR001650">
    <property type="entry name" value="Helicase_C-like"/>
</dbReference>
<dbReference type="Proteomes" id="UP000243217">
    <property type="component" value="Unassembled WGS sequence"/>
</dbReference>
<dbReference type="InterPro" id="IPR015195">
    <property type="entry name" value="SLIDE"/>
</dbReference>
<keyword evidence="9" id="KW-0539">Nucleus</keyword>
<feature type="compositionally biased region" description="Basic and acidic residues" evidence="11">
    <location>
        <begin position="138"/>
        <end position="153"/>
    </location>
</feature>
<feature type="compositionally biased region" description="Basic and acidic residues" evidence="11">
    <location>
        <begin position="55"/>
        <end position="78"/>
    </location>
</feature>
<dbReference type="Gene3D" id="3.40.50.10810">
    <property type="entry name" value="Tandem AAA-ATPase domain"/>
    <property type="match status" value="1"/>
</dbReference>
<dbReference type="Gene3D" id="1.10.1040.30">
    <property type="entry name" value="ISWI, HAND domain"/>
    <property type="match status" value="1"/>
</dbReference>
<feature type="region of interest" description="Disordered" evidence="11">
    <location>
        <begin position="130"/>
        <end position="157"/>
    </location>
</feature>
<keyword evidence="3" id="KW-0547">Nucleotide-binding</keyword>
<dbReference type="SUPFAM" id="SSF52540">
    <property type="entry name" value="P-loop containing nucleoside triphosphate hydrolases"/>
    <property type="match status" value="2"/>
</dbReference>
<evidence type="ECO:0000313" key="14">
    <source>
        <dbReference type="EMBL" id="OQS05212.1"/>
    </source>
</evidence>
<name>A0A1W0A4J7_9STRA</name>
<dbReference type="GO" id="GO:0140658">
    <property type="term" value="F:ATP-dependent chromatin remodeler activity"/>
    <property type="evidence" value="ECO:0007669"/>
    <property type="project" value="TreeGrafter"/>
</dbReference>
<dbReference type="SMART" id="SM00490">
    <property type="entry name" value="HELICc"/>
    <property type="match status" value="1"/>
</dbReference>
<comment type="caution">
    <text evidence="14">The sequence shown here is derived from an EMBL/GenBank/DDBJ whole genome shotgun (WGS) entry which is preliminary data.</text>
</comment>
<evidence type="ECO:0000256" key="11">
    <source>
        <dbReference type="SAM" id="MobiDB-lite"/>
    </source>
</evidence>
<keyword evidence="6" id="KW-0067">ATP-binding</keyword>
<protein>
    <recommendedName>
        <fullName evidence="16">Chromatin-remodeling complex ATPase chain</fullName>
    </recommendedName>
</protein>
<dbReference type="Pfam" id="PF00176">
    <property type="entry name" value="SNF2-rel_dom"/>
    <property type="match status" value="1"/>
</dbReference>
<evidence type="ECO:0000256" key="1">
    <source>
        <dbReference type="ARBA" id="ARBA00004123"/>
    </source>
</evidence>
<feature type="compositionally biased region" description="Basic and acidic residues" evidence="11">
    <location>
        <begin position="9"/>
        <end position="19"/>
    </location>
</feature>
<evidence type="ECO:0000256" key="8">
    <source>
        <dbReference type="ARBA" id="ARBA00023125"/>
    </source>
</evidence>
<evidence type="ECO:0000256" key="5">
    <source>
        <dbReference type="ARBA" id="ARBA00022806"/>
    </source>
</evidence>
<dbReference type="InterPro" id="IPR036306">
    <property type="entry name" value="ISWI_HAND-dom_sf"/>
</dbReference>
<dbReference type="GO" id="GO:0005634">
    <property type="term" value="C:nucleus"/>
    <property type="evidence" value="ECO:0007669"/>
    <property type="project" value="UniProtKB-SubCell"/>
</dbReference>
<evidence type="ECO:0000256" key="9">
    <source>
        <dbReference type="ARBA" id="ARBA00023242"/>
    </source>
</evidence>
<keyword evidence="8" id="KW-0238">DNA-binding</keyword>
<evidence type="ECO:0000313" key="15">
    <source>
        <dbReference type="Proteomes" id="UP000243217"/>
    </source>
</evidence>
<feature type="compositionally biased region" description="Basic and acidic residues" evidence="11">
    <location>
        <begin position="86"/>
        <end position="100"/>
    </location>
</feature>
<feature type="compositionally biased region" description="Low complexity" evidence="11">
    <location>
        <begin position="1045"/>
        <end position="1065"/>
    </location>
</feature>
<feature type="domain" description="Helicase C-terminal" evidence="13">
    <location>
        <begin position="489"/>
        <end position="640"/>
    </location>
</feature>
<proteinExistence type="inferred from homology"/>
<dbReference type="CDD" id="cd17997">
    <property type="entry name" value="DEXHc_SMARCA1_SMARCA5"/>
    <property type="match status" value="1"/>
</dbReference>
<dbReference type="PANTHER" id="PTHR45623:SF49">
    <property type="entry name" value="SWI_SNF-RELATED MATRIX-ASSOCIATED ACTIN-DEPENDENT REGULATOR OF CHROMATIN SUBFAMILY A MEMBER 5"/>
    <property type="match status" value="1"/>
</dbReference>
<dbReference type="SUPFAM" id="SSF46689">
    <property type="entry name" value="Homeodomain-like"/>
    <property type="match status" value="2"/>
</dbReference>
<dbReference type="OrthoDB" id="5857104at2759"/>
<dbReference type="SUPFAM" id="SSF101224">
    <property type="entry name" value="HAND domain of the nucleosome remodeling ATPase ISWI"/>
    <property type="match status" value="1"/>
</dbReference>
<keyword evidence="15" id="KW-1185">Reference proteome</keyword>
<evidence type="ECO:0000259" key="13">
    <source>
        <dbReference type="PROSITE" id="PS51194"/>
    </source>
</evidence>
<keyword evidence="4" id="KW-0378">Hydrolase</keyword>
<feature type="coiled-coil region" evidence="10">
    <location>
        <begin position="798"/>
        <end position="848"/>
    </location>
</feature>
<dbReference type="Gene3D" id="3.40.50.300">
    <property type="entry name" value="P-loop containing nucleotide triphosphate hydrolases"/>
    <property type="match status" value="1"/>
</dbReference>
<evidence type="ECO:0000256" key="6">
    <source>
        <dbReference type="ARBA" id="ARBA00022840"/>
    </source>
</evidence>
<dbReference type="EMBL" id="JNBS01000484">
    <property type="protein sequence ID" value="OQS05212.1"/>
    <property type="molecule type" value="Genomic_DNA"/>
</dbReference>
<keyword evidence="10" id="KW-0175">Coiled coil</keyword>
<evidence type="ECO:0000256" key="2">
    <source>
        <dbReference type="ARBA" id="ARBA00009687"/>
    </source>
</evidence>
<dbReference type="GO" id="GO:0031491">
    <property type="term" value="F:nucleosome binding"/>
    <property type="evidence" value="ECO:0007669"/>
    <property type="project" value="InterPro"/>
</dbReference>
<accession>A0A1W0A4J7</accession>
<dbReference type="GO" id="GO:0003677">
    <property type="term" value="F:DNA binding"/>
    <property type="evidence" value="ECO:0007669"/>
    <property type="project" value="UniProtKB-KW"/>
</dbReference>
<dbReference type="Pfam" id="PF00271">
    <property type="entry name" value="Helicase_C"/>
    <property type="match status" value="1"/>
</dbReference>